<dbReference type="Gene3D" id="1.10.10.10">
    <property type="entry name" value="Winged helix-like DNA-binding domain superfamily/Winged helix DNA-binding domain"/>
    <property type="match status" value="1"/>
</dbReference>
<dbReference type="EMBL" id="CP017480">
    <property type="protein sequence ID" value="APG05347.1"/>
    <property type="molecule type" value="Genomic_DNA"/>
</dbReference>
<dbReference type="RefSeq" id="WP_052767058.1">
    <property type="nucleotide sequence ID" value="NZ_CP017480.1"/>
</dbReference>
<gene>
    <name evidence="2" type="ORF">BJI69_16525</name>
</gene>
<accession>A0A1L3EWF0</accession>
<dbReference type="Proteomes" id="UP000182987">
    <property type="component" value="Chromosome"/>
</dbReference>
<dbReference type="OrthoDB" id="8795430at2"/>
<dbReference type="KEGG" id="lrz:BJI69_16525"/>
<reference evidence="3" key="1">
    <citation type="submission" date="2016-09" db="EMBL/GenBank/DDBJ databases">
        <authorList>
            <person name="Lysoe E."/>
        </authorList>
    </citation>
    <scope>NUCLEOTIDE SEQUENCE [LARGE SCALE GENOMIC DNA]</scope>
    <source>
        <strain evidence="3">LJ96T</strain>
    </source>
</reference>
<dbReference type="SUPFAM" id="SSF46785">
    <property type="entry name" value="Winged helix' DNA-binding domain"/>
    <property type="match status" value="1"/>
</dbReference>
<dbReference type="GO" id="GO:0003700">
    <property type="term" value="F:DNA-binding transcription factor activity"/>
    <property type="evidence" value="ECO:0007669"/>
    <property type="project" value="InterPro"/>
</dbReference>
<dbReference type="PANTHER" id="PTHR33164">
    <property type="entry name" value="TRANSCRIPTIONAL REGULATOR, MARR FAMILY"/>
    <property type="match status" value="1"/>
</dbReference>
<feature type="domain" description="HTH marR-type" evidence="1">
    <location>
        <begin position="27"/>
        <end position="165"/>
    </location>
</feature>
<organism evidence="2 3">
    <name type="scientific">Luteibacter rhizovicinus DSM 16549</name>
    <dbReference type="NCBI Taxonomy" id="1440763"/>
    <lineage>
        <taxon>Bacteria</taxon>
        <taxon>Pseudomonadati</taxon>
        <taxon>Pseudomonadota</taxon>
        <taxon>Gammaproteobacteria</taxon>
        <taxon>Lysobacterales</taxon>
        <taxon>Rhodanobacteraceae</taxon>
        <taxon>Luteibacter</taxon>
    </lineage>
</organism>
<dbReference type="Pfam" id="PF01047">
    <property type="entry name" value="MarR"/>
    <property type="match status" value="1"/>
</dbReference>
<dbReference type="SMART" id="SM00347">
    <property type="entry name" value="HTH_MARR"/>
    <property type="match status" value="1"/>
</dbReference>
<sequence>MPKSLKKAASPTETNKAAADLSAFLAIACTNTAVRRAGRRLGSLYDEALAPVGLKATQIGLLAEIERLAAANEGQVPTLQDLATKLALQISAVTHALRPLIRDGLVELFPDASDKRAKRARLTTEGTDLLHRALTHWAVANAQVDRVLGSEAAAALRAVSDYVSSDEFLIAFKGEERTTR</sequence>
<name>A0A1L3EWF0_9GAMM</name>
<keyword evidence="3" id="KW-1185">Reference proteome</keyword>
<evidence type="ECO:0000313" key="2">
    <source>
        <dbReference type="EMBL" id="APG05347.1"/>
    </source>
</evidence>
<evidence type="ECO:0000313" key="3">
    <source>
        <dbReference type="Proteomes" id="UP000182987"/>
    </source>
</evidence>
<proteinExistence type="predicted"/>
<evidence type="ECO:0000259" key="1">
    <source>
        <dbReference type="PROSITE" id="PS50995"/>
    </source>
</evidence>
<dbReference type="STRING" id="1440763.BJI69_16525"/>
<protein>
    <submittedName>
        <fullName evidence="2">MarR family transcriptional regulator</fullName>
    </submittedName>
</protein>
<dbReference type="PROSITE" id="PS50995">
    <property type="entry name" value="HTH_MARR_2"/>
    <property type="match status" value="1"/>
</dbReference>
<dbReference type="AlphaFoldDB" id="A0A1L3EWF0"/>
<dbReference type="InterPro" id="IPR039422">
    <property type="entry name" value="MarR/SlyA-like"/>
</dbReference>
<dbReference type="InterPro" id="IPR036390">
    <property type="entry name" value="WH_DNA-bd_sf"/>
</dbReference>
<dbReference type="PANTHER" id="PTHR33164:SF105">
    <property type="entry name" value="TRANSCRIPTIONAL REPRESSOR PROTEIN-RELATED"/>
    <property type="match status" value="1"/>
</dbReference>
<dbReference type="GO" id="GO:0006950">
    <property type="term" value="P:response to stress"/>
    <property type="evidence" value="ECO:0007669"/>
    <property type="project" value="TreeGrafter"/>
</dbReference>
<dbReference type="InterPro" id="IPR000835">
    <property type="entry name" value="HTH_MarR-typ"/>
</dbReference>
<dbReference type="InterPro" id="IPR036388">
    <property type="entry name" value="WH-like_DNA-bd_sf"/>
</dbReference>